<dbReference type="AlphaFoldDB" id="A0A101I3E3"/>
<feature type="transmembrane region" description="Helical" evidence="1">
    <location>
        <begin position="20"/>
        <end position="53"/>
    </location>
</feature>
<reference evidence="3" key="1">
    <citation type="journal article" date="2015" name="MBio">
        <title>Genome-Resolved Metagenomic Analysis Reveals Roles for Candidate Phyla and Other Microbial Community Members in Biogeochemical Transformations in Oil Reservoirs.</title>
        <authorList>
            <person name="Hu P."/>
            <person name="Tom L."/>
            <person name="Singh A."/>
            <person name="Thomas B.C."/>
            <person name="Baker B.J."/>
            <person name="Piceno Y.M."/>
            <person name="Andersen G.L."/>
            <person name="Banfield J.F."/>
        </authorList>
    </citation>
    <scope>NUCLEOTIDE SEQUENCE [LARGE SCALE GENOMIC DNA]</scope>
</reference>
<organism evidence="2 3">
    <name type="scientific">candidate division TA06 bacterium 34_109</name>
    <dbReference type="NCBI Taxonomy" id="1635277"/>
    <lineage>
        <taxon>Bacteria</taxon>
        <taxon>Bacteria division TA06</taxon>
    </lineage>
</organism>
<sequence>MERFEWVSFPLKDESVIKNLIAFLAFLLMILVGYVYLGIVGVFISLIAVLITFLPYILPTKYIIENEKITVKFFFTSKTYEFKNFKSYYVDNKGILLSPFEKPHRLENFRGLYVRFGKYRNTVEKIIIETFKKS</sequence>
<accession>A0A101I3E3</accession>
<evidence type="ECO:0000313" key="2">
    <source>
        <dbReference type="EMBL" id="KUK87923.1"/>
    </source>
</evidence>
<protein>
    <recommendedName>
        <fullName evidence="4">DUF5673 domain-containing protein</fullName>
    </recommendedName>
</protein>
<dbReference type="Proteomes" id="UP000053467">
    <property type="component" value="Unassembled WGS sequence"/>
</dbReference>
<keyword evidence="1" id="KW-1133">Transmembrane helix</keyword>
<keyword evidence="1" id="KW-0472">Membrane</keyword>
<evidence type="ECO:0008006" key="4">
    <source>
        <dbReference type="Google" id="ProtNLM"/>
    </source>
</evidence>
<gene>
    <name evidence="2" type="ORF">XE03_0442</name>
</gene>
<name>A0A101I3E3_UNCT6</name>
<evidence type="ECO:0000313" key="3">
    <source>
        <dbReference type="Proteomes" id="UP000053467"/>
    </source>
</evidence>
<evidence type="ECO:0000256" key="1">
    <source>
        <dbReference type="SAM" id="Phobius"/>
    </source>
</evidence>
<comment type="caution">
    <text evidence="2">The sequence shown here is derived from an EMBL/GenBank/DDBJ whole genome shotgun (WGS) entry which is preliminary data.</text>
</comment>
<dbReference type="EMBL" id="LGGX01000002">
    <property type="protein sequence ID" value="KUK87923.1"/>
    <property type="molecule type" value="Genomic_DNA"/>
</dbReference>
<proteinExistence type="predicted"/>
<keyword evidence="1" id="KW-0812">Transmembrane</keyword>